<accession>A0A7W5AKD2</accession>
<dbReference type="Proteomes" id="UP000590749">
    <property type="component" value="Unassembled WGS sequence"/>
</dbReference>
<name>A0A7W5AKD2_9ACTN</name>
<sequence>MTLHYIAIYHNTDTQFRPYQPHHALIKVISHRRHLPAATTPEQIGSWAFHVFNADLDDLQAGRGKTEAGELNFLLACTYRLLRHRSLSVGDVIAITTAEATTWLACDPIGWRRIAIPQHRTGTALSAATVYDHLRHVDDE</sequence>
<dbReference type="EMBL" id="JACHXF010000012">
    <property type="protein sequence ID" value="MBB3097710.1"/>
    <property type="molecule type" value="Genomic_DNA"/>
</dbReference>
<proteinExistence type="predicted"/>
<dbReference type="AlphaFoldDB" id="A0A7W5AKD2"/>
<reference evidence="1 2" key="1">
    <citation type="submission" date="2020-08" db="EMBL/GenBank/DDBJ databases">
        <title>Genomic Encyclopedia of Type Strains, Phase III (KMG-III): the genomes of soil and plant-associated and newly described type strains.</title>
        <authorList>
            <person name="Whitman W."/>
        </authorList>
    </citation>
    <scope>NUCLEOTIDE SEQUENCE [LARGE SCALE GENOMIC DNA]</scope>
    <source>
        <strain evidence="1 2">CECT 3287</strain>
    </source>
</reference>
<organism evidence="1 2">
    <name type="scientific">Actinoplanes campanulatus</name>
    <dbReference type="NCBI Taxonomy" id="113559"/>
    <lineage>
        <taxon>Bacteria</taxon>
        <taxon>Bacillati</taxon>
        <taxon>Actinomycetota</taxon>
        <taxon>Actinomycetes</taxon>
        <taxon>Micromonosporales</taxon>
        <taxon>Micromonosporaceae</taxon>
        <taxon>Actinoplanes</taxon>
    </lineage>
</organism>
<evidence type="ECO:0000313" key="2">
    <source>
        <dbReference type="Proteomes" id="UP000590749"/>
    </source>
</evidence>
<comment type="caution">
    <text evidence="1">The sequence shown here is derived from an EMBL/GenBank/DDBJ whole genome shotgun (WGS) entry which is preliminary data.</text>
</comment>
<dbReference type="RefSeq" id="WP_183223101.1">
    <property type="nucleotide sequence ID" value="NZ_BMPW01000019.1"/>
</dbReference>
<gene>
    <name evidence="1" type="ORF">FHR83_005394</name>
</gene>
<protein>
    <submittedName>
        <fullName evidence="1">Uncharacterized protein</fullName>
    </submittedName>
</protein>
<keyword evidence="2" id="KW-1185">Reference proteome</keyword>
<evidence type="ECO:0000313" key="1">
    <source>
        <dbReference type="EMBL" id="MBB3097710.1"/>
    </source>
</evidence>